<evidence type="ECO:0000256" key="1">
    <source>
        <dbReference type="ARBA" id="ARBA00005953"/>
    </source>
</evidence>
<dbReference type="EMBL" id="VTWT01000014">
    <property type="protein sequence ID" value="KAA9325024.1"/>
    <property type="molecule type" value="Genomic_DNA"/>
</dbReference>
<gene>
    <name evidence="3" type="ORF">F0P94_19140</name>
</gene>
<dbReference type="PANTHER" id="PTHR31793">
    <property type="entry name" value="4-HYDROXYBENZOYL-COA THIOESTERASE FAMILY MEMBER"/>
    <property type="match status" value="1"/>
</dbReference>
<dbReference type="InterPro" id="IPR050563">
    <property type="entry name" value="4-hydroxybenzoyl-CoA_TE"/>
</dbReference>
<dbReference type="PANTHER" id="PTHR31793:SF27">
    <property type="entry name" value="NOVEL THIOESTERASE SUPERFAMILY DOMAIN AND SAPOSIN A-TYPE DOMAIN CONTAINING PROTEIN (0610012H03RIK)"/>
    <property type="match status" value="1"/>
</dbReference>
<comment type="caution">
    <text evidence="3">The sequence shown here is derived from an EMBL/GenBank/DDBJ whole genome shotgun (WGS) entry which is preliminary data.</text>
</comment>
<evidence type="ECO:0000313" key="3">
    <source>
        <dbReference type="EMBL" id="KAA9325024.1"/>
    </source>
</evidence>
<name>A0A5N1IK49_9BACT</name>
<dbReference type="GO" id="GO:0047617">
    <property type="term" value="F:fatty acyl-CoA hydrolase activity"/>
    <property type="evidence" value="ECO:0007669"/>
    <property type="project" value="TreeGrafter"/>
</dbReference>
<keyword evidence="2" id="KW-0378">Hydrolase</keyword>
<dbReference type="CDD" id="cd00586">
    <property type="entry name" value="4HBT"/>
    <property type="match status" value="1"/>
</dbReference>
<reference evidence="3 4" key="1">
    <citation type="submission" date="2019-09" db="EMBL/GenBank/DDBJ databases">
        <title>Genome sequence of Adhaeribacter sp. M2.</title>
        <authorList>
            <person name="Srinivasan S."/>
        </authorList>
    </citation>
    <scope>NUCLEOTIDE SEQUENCE [LARGE SCALE GENOMIC DNA]</scope>
    <source>
        <strain evidence="3 4">M2</strain>
    </source>
</reference>
<keyword evidence="4" id="KW-1185">Reference proteome</keyword>
<organism evidence="3 4">
    <name type="scientific">Adhaeribacter soli</name>
    <dbReference type="NCBI Taxonomy" id="2607655"/>
    <lineage>
        <taxon>Bacteria</taxon>
        <taxon>Pseudomonadati</taxon>
        <taxon>Bacteroidota</taxon>
        <taxon>Cytophagia</taxon>
        <taxon>Cytophagales</taxon>
        <taxon>Hymenobacteraceae</taxon>
        <taxon>Adhaeribacter</taxon>
    </lineage>
</organism>
<evidence type="ECO:0000313" key="4">
    <source>
        <dbReference type="Proteomes" id="UP000326570"/>
    </source>
</evidence>
<accession>A0A5N1IK49</accession>
<dbReference type="RefSeq" id="WP_150906101.1">
    <property type="nucleotide sequence ID" value="NZ_VTWT01000014.1"/>
</dbReference>
<dbReference type="InterPro" id="IPR029069">
    <property type="entry name" value="HotDog_dom_sf"/>
</dbReference>
<proteinExistence type="inferred from homology"/>
<dbReference type="AlphaFoldDB" id="A0A5N1IK49"/>
<protein>
    <submittedName>
        <fullName evidence="3">Acyl-CoA thioesterase</fullName>
    </submittedName>
</protein>
<dbReference type="SUPFAM" id="SSF54637">
    <property type="entry name" value="Thioesterase/thiol ester dehydrase-isomerase"/>
    <property type="match status" value="1"/>
</dbReference>
<sequence>MKNGTPLVKTPESSYVIKFQDCDPLGHLNNVRYLDIFLNAREEHTMQHYALNLMQLLQQHRTAWVVTNHQIAYIRPSNHGKTVHIQTRIIHFDNSTIVVESVMLNESRSKLKAVLWTTYRYISTETGRPTDHSDDLMDLLEQLDDDAIYYDPDGFQERIKRLSKQLKETQED</sequence>
<evidence type="ECO:0000256" key="2">
    <source>
        <dbReference type="ARBA" id="ARBA00022801"/>
    </source>
</evidence>
<comment type="similarity">
    <text evidence="1">Belongs to the 4-hydroxybenzoyl-CoA thioesterase family.</text>
</comment>
<dbReference type="Proteomes" id="UP000326570">
    <property type="component" value="Unassembled WGS sequence"/>
</dbReference>
<dbReference type="Gene3D" id="3.10.129.10">
    <property type="entry name" value="Hotdog Thioesterase"/>
    <property type="match status" value="1"/>
</dbReference>
<dbReference type="Pfam" id="PF13279">
    <property type="entry name" value="4HBT_2"/>
    <property type="match status" value="1"/>
</dbReference>